<feature type="transmembrane region" description="Helical" evidence="9">
    <location>
        <begin position="232"/>
        <end position="250"/>
    </location>
</feature>
<dbReference type="InterPro" id="IPR051124">
    <property type="entry name" value="Phosphate_Transport_Permease"/>
</dbReference>
<keyword evidence="3 9" id="KW-0813">Transport</keyword>
<feature type="domain" description="ABC transmembrane type-1" evidence="11">
    <location>
        <begin position="83"/>
        <end position="318"/>
    </location>
</feature>
<evidence type="ECO:0000259" key="11">
    <source>
        <dbReference type="PROSITE" id="PS50928"/>
    </source>
</evidence>
<evidence type="ECO:0000256" key="6">
    <source>
        <dbReference type="ARBA" id="ARBA00022692"/>
    </source>
</evidence>
<dbReference type="Pfam" id="PF00528">
    <property type="entry name" value="BPD_transp_1"/>
    <property type="match status" value="1"/>
</dbReference>
<evidence type="ECO:0000256" key="9">
    <source>
        <dbReference type="RuleBase" id="RU363032"/>
    </source>
</evidence>
<feature type="transmembrane region" description="Helical" evidence="9">
    <location>
        <begin position="147"/>
        <end position="167"/>
    </location>
</feature>
<dbReference type="PANTHER" id="PTHR30425:SF1">
    <property type="entry name" value="PHOSPHATE TRANSPORT SYSTEM PERMEASE PROTEIN PSTC"/>
    <property type="match status" value="1"/>
</dbReference>
<feature type="transmembrane region" description="Helical" evidence="9">
    <location>
        <begin position="179"/>
        <end position="198"/>
    </location>
</feature>
<comment type="function">
    <text evidence="10">Part of the binding-protein-dependent transport system for phosphate; probably responsible for the translocation of the substrate across the membrane.</text>
</comment>
<dbReference type="PROSITE" id="PS50928">
    <property type="entry name" value="ABC_TM1"/>
    <property type="match status" value="1"/>
</dbReference>
<keyword evidence="4 10" id="KW-1003">Cell membrane</keyword>
<keyword evidence="8 9" id="KW-0472">Membrane</keyword>
<feature type="transmembrane region" description="Helical" evidence="9">
    <location>
        <begin position="294"/>
        <end position="316"/>
    </location>
</feature>
<evidence type="ECO:0000256" key="10">
    <source>
        <dbReference type="RuleBase" id="RU363054"/>
    </source>
</evidence>
<keyword evidence="7 9" id="KW-1133">Transmembrane helix</keyword>
<dbReference type="PANTHER" id="PTHR30425">
    <property type="entry name" value="PHOSPHATE TRANSPORT SYSTEM PERMEASE PROTEIN PST"/>
    <property type="match status" value="1"/>
</dbReference>
<dbReference type="NCBIfam" id="TIGR02138">
    <property type="entry name" value="phosphate_pstC"/>
    <property type="match status" value="1"/>
</dbReference>
<accession>A0ABX0SBK1</accession>
<keyword evidence="6 9" id="KW-0812">Transmembrane</keyword>
<evidence type="ECO:0000313" key="13">
    <source>
        <dbReference type="Proteomes" id="UP000749311"/>
    </source>
</evidence>
<dbReference type="InterPro" id="IPR035906">
    <property type="entry name" value="MetI-like_sf"/>
</dbReference>
<dbReference type="InterPro" id="IPR011864">
    <property type="entry name" value="Phosphate_PstC"/>
</dbReference>
<evidence type="ECO:0000256" key="1">
    <source>
        <dbReference type="ARBA" id="ARBA00004651"/>
    </source>
</evidence>
<proteinExistence type="inferred from homology"/>
<evidence type="ECO:0000256" key="2">
    <source>
        <dbReference type="ARBA" id="ARBA00007069"/>
    </source>
</evidence>
<evidence type="ECO:0000313" key="12">
    <source>
        <dbReference type="EMBL" id="NIH55768.1"/>
    </source>
</evidence>
<evidence type="ECO:0000256" key="5">
    <source>
        <dbReference type="ARBA" id="ARBA00022592"/>
    </source>
</evidence>
<dbReference type="InterPro" id="IPR000515">
    <property type="entry name" value="MetI-like"/>
</dbReference>
<evidence type="ECO:0000256" key="7">
    <source>
        <dbReference type="ARBA" id="ARBA00022989"/>
    </source>
</evidence>
<keyword evidence="13" id="KW-1185">Reference proteome</keyword>
<protein>
    <recommendedName>
        <fullName evidence="10">Phosphate transport system permease protein</fullName>
    </recommendedName>
</protein>
<evidence type="ECO:0000256" key="4">
    <source>
        <dbReference type="ARBA" id="ARBA00022475"/>
    </source>
</evidence>
<sequence>MRTKLDRGEATAGRRFAARSTPGDAIFRGVAYAAGGITVGIMLAVGLFLALRAGAALRTTGFSFLTEQAWQPETQTFGVAAVLFGTVSIAVVAMGVSIPLSLGTALLLSESIDERYRSFLVSLVDLMAAVPSIIFGLWGVYFLQSQIIPVSQWISTWFGWIPVFAVTDASGQRFTDASAYTSSAFIAGLVVGFMVIPIQTSIMREAFSRAPAGEREGAYALGSTRWGMIRTVVLPFGRGGIIGGTMLGLGRALGETIAVYMIISPIFTINWQVLKTGTNSVSALIALRYGEASEFGLSALMAAGLVLFLLTLAINFTASSIVARSRSGAQSDD</sequence>
<dbReference type="Gene3D" id="1.10.3720.10">
    <property type="entry name" value="MetI-like"/>
    <property type="match status" value="1"/>
</dbReference>
<organism evidence="12 13">
    <name type="scientific">Brooklawnia cerclae</name>
    <dbReference type="NCBI Taxonomy" id="349934"/>
    <lineage>
        <taxon>Bacteria</taxon>
        <taxon>Bacillati</taxon>
        <taxon>Actinomycetota</taxon>
        <taxon>Actinomycetes</taxon>
        <taxon>Propionibacteriales</taxon>
        <taxon>Propionibacteriaceae</taxon>
        <taxon>Brooklawnia</taxon>
    </lineage>
</organism>
<feature type="transmembrane region" description="Helical" evidence="9">
    <location>
        <begin position="120"/>
        <end position="141"/>
    </location>
</feature>
<feature type="transmembrane region" description="Helical" evidence="9">
    <location>
        <begin position="257"/>
        <end position="274"/>
    </location>
</feature>
<evidence type="ECO:0000256" key="3">
    <source>
        <dbReference type="ARBA" id="ARBA00022448"/>
    </source>
</evidence>
<evidence type="ECO:0000256" key="8">
    <source>
        <dbReference type="ARBA" id="ARBA00023136"/>
    </source>
</evidence>
<dbReference type="RefSeq" id="WP_167164379.1">
    <property type="nucleotide sequence ID" value="NZ_BAAAOO010000017.1"/>
</dbReference>
<name>A0ABX0SBK1_9ACTN</name>
<comment type="subcellular location">
    <subcellularLocation>
        <location evidence="1 9">Cell membrane</location>
        <topology evidence="1 9">Multi-pass membrane protein</topology>
    </subcellularLocation>
</comment>
<dbReference type="CDD" id="cd06261">
    <property type="entry name" value="TM_PBP2"/>
    <property type="match status" value="1"/>
</dbReference>
<keyword evidence="5 10" id="KW-0592">Phosphate transport</keyword>
<feature type="transmembrane region" description="Helical" evidence="9">
    <location>
        <begin position="29"/>
        <end position="57"/>
    </location>
</feature>
<comment type="caution">
    <text evidence="12">The sequence shown here is derived from an EMBL/GenBank/DDBJ whole genome shotgun (WGS) entry which is preliminary data.</text>
</comment>
<dbReference type="Proteomes" id="UP000749311">
    <property type="component" value="Unassembled WGS sequence"/>
</dbReference>
<reference evidence="12 13" key="1">
    <citation type="submission" date="2020-02" db="EMBL/GenBank/DDBJ databases">
        <title>Sequencing the genomes of 1000 actinobacteria strains.</title>
        <authorList>
            <person name="Klenk H.-P."/>
        </authorList>
    </citation>
    <scope>NUCLEOTIDE SEQUENCE [LARGE SCALE GENOMIC DNA]</scope>
    <source>
        <strain evidence="12 13">DSM 19609</strain>
    </source>
</reference>
<feature type="transmembrane region" description="Helical" evidence="9">
    <location>
        <begin position="77"/>
        <end position="108"/>
    </location>
</feature>
<comment type="similarity">
    <text evidence="2 10">Belongs to the binding-protein-dependent transport system permease family. CysTW subfamily.</text>
</comment>
<dbReference type="EMBL" id="JAAMOZ010000001">
    <property type="protein sequence ID" value="NIH55768.1"/>
    <property type="molecule type" value="Genomic_DNA"/>
</dbReference>
<dbReference type="SUPFAM" id="SSF161098">
    <property type="entry name" value="MetI-like"/>
    <property type="match status" value="1"/>
</dbReference>
<gene>
    <name evidence="12" type="ORF">FB473_000413</name>
</gene>